<name>A0ABW4SK56_9BACL</name>
<accession>A0ABW4SK56</accession>
<protein>
    <submittedName>
        <fullName evidence="2">Histidine kinase</fullName>
    </submittedName>
</protein>
<keyword evidence="1" id="KW-1133">Transmembrane helix</keyword>
<keyword evidence="2" id="KW-0418">Kinase</keyword>
<evidence type="ECO:0000313" key="3">
    <source>
        <dbReference type="Proteomes" id="UP001597218"/>
    </source>
</evidence>
<reference evidence="3" key="1">
    <citation type="journal article" date="2019" name="Int. J. Syst. Evol. Microbiol.">
        <title>The Global Catalogue of Microorganisms (GCM) 10K type strain sequencing project: providing services to taxonomists for standard genome sequencing and annotation.</title>
        <authorList>
            <consortium name="The Broad Institute Genomics Platform"/>
            <consortium name="The Broad Institute Genome Sequencing Center for Infectious Disease"/>
            <person name="Wu L."/>
            <person name="Ma J."/>
        </authorList>
    </citation>
    <scope>NUCLEOTIDE SEQUENCE [LARGE SCALE GENOMIC DNA]</scope>
    <source>
        <strain evidence="3">CGMCC 4.7177</strain>
    </source>
</reference>
<dbReference type="GO" id="GO:0016301">
    <property type="term" value="F:kinase activity"/>
    <property type="evidence" value="ECO:0007669"/>
    <property type="project" value="UniProtKB-KW"/>
</dbReference>
<dbReference type="RefSeq" id="WP_381540088.1">
    <property type="nucleotide sequence ID" value="NZ_JBHUGI010000037.1"/>
</dbReference>
<keyword evidence="1" id="KW-0472">Membrane</keyword>
<organism evidence="2 3">
    <name type="scientific">Sporosarcina siberiensis</name>
    <dbReference type="NCBI Taxonomy" id="1365606"/>
    <lineage>
        <taxon>Bacteria</taxon>
        <taxon>Bacillati</taxon>
        <taxon>Bacillota</taxon>
        <taxon>Bacilli</taxon>
        <taxon>Bacillales</taxon>
        <taxon>Caryophanaceae</taxon>
        <taxon>Sporosarcina</taxon>
    </lineage>
</organism>
<evidence type="ECO:0000313" key="2">
    <source>
        <dbReference type="EMBL" id="MFD1929708.1"/>
    </source>
</evidence>
<dbReference type="Proteomes" id="UP001597218">
    <property type="component" value="Unassembled WGS sequence"/>
</dbReference>
<keyword evidence="1" id="KW-0812">Transmembrane</keyword>
<feature type="transmembrane region" description="Helical" evidence="1">
    <location>
        <begin position="6"/>
        <end position="22"/>
    </location>
</feature>
<dbReference type="EMBL" id="JBHUGI010000037">
    <property type="protein sequence ID" value="MFD1929708.1"/>
    <property type="molecule type" value="Genomic_DNA"/>
</dbReference>
<proteinExistence type="predicted"/>
<gene>
    <name evidence="2" type="ORF">ACFSFY_16840</name>
</gene>
<keyword evidence="3" id="KW-1185">Reference proteome</keyword>
<sequence>MKPFRLIIPVVLIVGIYSWMKMEKDFAEVPETSRILITIGAVIVSGIISYFLFPKNEGEEY</sequence>
<feature type="transmembrane region" description="Helical" evidence="1">
    <location>
        <begin position="34"/>
        <end position="53"/>
    </location>
</feature>
<keyword evidence="2" id="KW-0808">Transferase</keyword>
<comment type="caution">
    <text evidence="2">The sequence shown here is derived from an EMBL/GenBank/DDBJ whole genome shotgun (WGS) entry which is preliminary data.</text>
</comment>
<evidence type="ECO:0000256" key="1">
    <source>
        <dbReference type="SAM" id="Phobius"/>
    </source>
</evidence>